<dbReference type="CDD" id="cd03219">
    <property type="entry name" value="ABC_Mj1267_LivG_branched"/>
    <property type="match status" value="1"/>
</dbReference>
<dbReference type="Proteomes" id="UP000271700">
    <property type="component" value="Unassembled WGS sequence"/>
</dbReference>
<dbReference type="InterPro" id="IPR051120">
    <property type="entry name" value="ABC_AA/LPS_Transport"/>
</dbReference>
<evidence type="ECO:0000256" key="3">
    <source>
        <dbReference type="ARBA" id="ARBA00022840"/>
    </source>
</evidence>
<evidence type="ECO:0000256" key="2">
    <source>
        <dbReference type="ARBA" id="ARBA00022741"/>
    </source>
</evidence>
<accession>A0A497ZKZ2</accession>
<dbReference type="GO" id="GO:1903805">
    <property type="term" value="P:L-valine import across plasma membrane"/>
    <property type="evidence" value="ECO:0007669"/>
    <property type="project" value="TreeGrafter"/>
</dbReference>
<evidence type="ECO:0000313" key="6">
    <source>
        <dbReference type="Proteomes" id="UP000271700"/>
    </source>
</evidence>
<dbReference type="GO" id="GO:0015188">
    <property type="term" value="F:L-isoleucine transmembrane transporter activity"/>
    <property type="evidence" value="ECO:0007669"/>
    <property type="project" value="TreeGrafter"/>
</dbReference>
<gene>
    <name evidence="5" type="ORF">CLV75_1654</name>
</gene>
<dbReference type="InterPro" id="IPR003593">
    <property type="entry name" value="AAA+_ATPase"/>
</dbReference>
<dbReference type="GO" id="GO:0016887">
    <property type="term" value="F:ATP hydrolysis activity"/>
    <property type="evidence" value="ECO:0007669"/>
    <property type="project" value="InterPro"/>
</dbReference>
<dbReference type="InterPro" id="IPR003439">
    <property type="entry name" value="ABC_transporter-like_ATP-bd"/>
</dbReference>
<dbReference type="PANTHER" id="PTHR45772">
    <property type="entry name" value="CONSERVED COMPONENT OF ABC TRANSPORTER FOR NATURAL AMINO ACIDS-RELATED"/>
    <property type="match status" value="1"/>
</dbReference>
<dbReference type="InterPro" id="IPR032823">
    <property type="entry name" value="BCA_ABC_TP_C"/>
</dbReference>
<comment type="caution">
    <text evidence="5">The sequence shown here is derived from an EMBL/GenBank/DDBJ whole genome shotgun (WGS) entry which is preliminary data.</text>
</comment>
<reference evidence="5 6" key="1">
    <citation type="submission" date="2018-10" db="EMBL/GenBank/DDBJ databases">
        <title>Genomic Encyclopedia of Archaeal and Bacterial Type Strains, Phase II (KMG-II): from individual species to whole genera.</title>
        <authorList>
            <person name="Goeker M."/>
        </authorList>
    </citation>
    <scope>NUCLEOTIDE SEQUENCE [LARGE SCALE GENOMIC DNA]</scope>
    <source>
        <strain evidence="5 6">DSM 29317</strain>
    </source>
</reference>
<organism evidence="5 6">
    <name type="scientific">Ruegeria conchae</name>
    <dbReference type="NCBI Taxonomy" id="981384"/>
    <lineage>
        <taxon>Bacteria</taxon>
        <taxon>Pseudomonadati</taxon>
        <taxon>Pseudomonadota</taxon>
        <taxon>Alphaproteobacteria</taxon>
        <taxon>Rhodobacterales</taxon>
        <taxon>Roseobacteraceae</taxon>
        <taxon>Ruegeria</taxon>
    </lineage>
</organism>
<dbReference type="GO" id="GO:0015192">
    <property type="term" value="F:L-phenylalanine transmembrane transporter activity"/>
    <property type="evidence" value="ECO:0007669"/>
    <property type="project" value="TreeGrafter"/>
</dbReference>
<dbReference type="Gene3D" id="3.40.50.300">
    <property type="entry name" value="P-loop containing nucleotide triphosphate hydrolases"/>
    <property type="match status" value="1"/>
</dbReference>
<evidence type="ECO:0000256" key="1">
    <source>
        <dbReference type="ARBA" id="ARBA00022448"/>
    </source>
</evidence>
<protein>
    <submittedName>
        <fullName evidence="5">Amino acid/amide ABC transporter ATP-binding protein 1 (HAAT family)</fullName>
    </submittedName>
</protein>
<dbReference type="Pfam" id="PF00005">
    <property type="entry name" value="ABC_tran"/>
    <property type="match status" value="1"/>
</dbReference>
<dbReference type="AlphaFoldDB" id="A0A497ZKZ2"/>
<dbReference type="SUPFAM" id="SSF52540">
    <property type="entry name" value="P-loop containing nucleoside triphosphate hydrolases"/>
    <property type="match status" value="1"/>
</dbReference>
<evidence type="ECO:0000259" key="4">
    <source>
        <dbReference type="PROSITE" id="PS50893"/>
    </source>
</evidence>
<dbReference type="InterPro" id="IPR017871">
    <property type="entry name" value="ABC_transporter-like_CS"/>
</dbReference>
<name>A0A497ZKZ2_9RHOB</name>
<dbReference type="GO" id="GO:0005304">
    <property type="term" value="F:L-valine transmembrane transporter activity"/>
    <property type="evidence" value="ECO:0007669"/>
    <property type="project" value="TreeGrafter"/>
</dbReference>
<sequence>MLELNGITKTFGGIHAVEDVTMSVAPGEVRGLIGPNGAGKTTLVNLISGLLTHSAGSLLLDSEPLDHLRAHERAARGVARTFQNLRVFPSLSVAQNIDVARYSGRGAEIVEAAIPEFGLSDKLNQNAGSLAYGQLRRLEIVRALALNPRVLMLDEPAAGMNEQETEALGRSLTWVRTHSDSAILVIDHDLKFIMSLCDKITVLNMGAIIAEGAPEEITKNQEVIDAYLGETDERAA</sequence>
<dbReference type="OrthoDB" id="9806149at2"/>
<evidence type="ECO:0000313" key="5">
    <source>
        <dbReference type="EMBL" id="RLK07988.1"/>
    </source>
</evidence>
<proteinExistence type="predicted"/>
<keyword evidence="3 5" id="KW-0067">ATP-binding</keyword>
<keyword evidence="1" id="KW-0813">Transport</keyword>
<dbReference type="EMBL" id="RCCT01000002">
    <property type="protein sequence ID" value="RLK07988.1"/>
    <property type="molecule type" value="Genomic_DNA"/>
</dbReference>
<dbReference type="STRING" id="981384.GCA_000192475_04260"/>
<dbReference type="Pfam" id="PF12399">
    <property type="entry name" value="BCA_ABC_TP_C"/>
    <property type="match status" value="1"/>
</dbReference>
<keyword evidence="2" id="KW-0547">Nucleotide-binding</keyword>
<keyword evidence="6" id="KW-1185">Reference proteome</keyword>
<dbReference type="PANTHER" id="PTHR45772:SF7">
    <property type="entry name" value="AMINO ACID ABC TRANSPORTER ATP-BINDING PROTEIN"/>
    <property type="match status" value="1"/>
</dbReference>
<dbReference type="RefSeq" id="WP_010437439.1">
    <property type="nucleotide sequence ID" value="NZ_AEYW01000001.1"/>
</dbReference>
<dbReference type="PROSITE" id="PS00211">
    <property type="entry name" value="ABC_TRANSPORTER_1"/>
    <property type="match status" value="1"/>
</dbReference>
<feature type="domain" description="ABC transporter" evidence="4">
    <location>
        <begin position="2"/>
        <end position="230"/>
    </location>
</feature>
<dbReference type="SMART" id="SM00382">
    <property type="entry name" value="AAA"/>
    <property type="match status" value="1"/>
</dbReference>
<dbReference type="PROSITE" id="PS50893">
    <property type="entry name" value="ABC_TRANSPORTER_2"/>
    <property type="match status" value="1"/>
</dbReference>
<dbReference type="GO" id="GO:0005886">
    <property type="term" value="C:plasma membrane"/>
    <property type="evidence" value="ECO:0007669"/>
    <property type="project" value="TreeGrafter"/>
</dbReference>
<dbReference type="GO" id="GO:1903806">
    <property type="term" value="P:L-isoleucine import across plasma membrane"/>
    <property type="evidence" value="ECO:0007669"/>
    <property type="project" value="TreeGrafter"/>
</dbReference>
<dbReference type="InterPro" id="IPR027417">
    <property type="entry name" value="P-loop_NTPase"/>
</dbReference>
<dbReference type="GO" id="GO:0005524">
    <property type="term" value="F:ATP binding"/>
    <property type="evidence" value="ECO:0007669"/>
    <property type="project" value="UniProtKB-KW"/>
</dbReference>
<dbReference type="GO" id="GO:0015808">
    <property type="term" value="P:L-alanine transport"/>
    <property type="evidence" value="ECO:0007669"/>
    <property type="project" value="TreeGrafter"/>
</dbReference>
<dbReference type="GO" id="GO:0042941">
    <property type="term" value="P:D-alanine transmembrane transport"/>
    <property type="evidence" value="ECO:0007669"/>
    <property type="project" value="TreeGrafter"/>
</dbReference>